<dbReference type="InterPro" id="IPR000847">
    <property type="entry name" value="LysR_HTH_N"/>
</dbReference>
<dbReference type="SUPFAM" id="SSF53850">
    <property type="entry name" value="Periplasmic binding protein-like II"/>
    <property type="match status" value="1"/>
</dbReference>
<dbReference type="PANTHER" id="PTHR30118">
    <property type="entry name" value="HTH-TYPE TRANSCRIPTIONAL REGULATOR LEUO-RELATED"/>
    <property type="match status" value="1"/>
</dbReference>
<sequence length="303" mass="34449">MDIEKIDLNLLRIFDALMRTRNVTLAGEIVGLSQPAVSFALNKLRVLTDDLLFVRTSKGMEPTPRALRMADPIQHVLEVVQRDVFLKDNFDPLTSTRVFTLSLSDVGEMVFLPKLLKKLRMSGPGITFKSVSMTPARLEEAMTAGEVDLAVGYFPDITKANFYQQHLFTHTFACLVRRDHPTIKRQLSMKQFLDASHVVVRAEGRSQEIMERYLEGQNIARKVGLSIPHFMSIPHLLPESDMIVTVPYSCAEAFAKFGTLKMLDLPMKAPAFDLKQHWHARYHRDAGNQWLRGIIYECFSKGI</sequence>
<dbReference type="EMBL" id="QYUO01000002">
    <property type="protein sequence ID" value="RJF95122.1"/>
    <property type="molecule type" value="Genomic_DNA"/>
</dbReference>
<dbReference type="SUPFAM" id="SSF46785">
    <property type="entry name" value="Winged helix' DNA-binding domain"/>
    <property type="match status" value="1"/>
</dbReference>
<dbReference type="Gene3D" id="3.40.190.10">
    <property type="entry name" value="Periplasmic binding protein-like II"/>
    <property type="match status" value="2"/>
</dbReference>
<evidence type="ECO:0000256" key="4">
    <source>
        <dbReference type="ARBA" id="ARBA00023163"/>
    </source>
</evidence>
<organism evidence="6 7">
    <name type="scientific">Noviherbaspirillum saxi</name>
    <dbReference type="NCBI Taxonomy" id="2320863"/>
    <lineage>
        <taxon>Bacteria</taxon>
        <taxon>Pseudomonadati</taxon>
        <taxon>Pseudomonadota</taxon>
        <taxon>Betaproteobacteria</taxon>
        <taxon>Burkholderiales</taxon>
        <taxon>Oxalobacteraceae</taxon>
        <taxon>Noviherbaspirillum</taxon>
    </lineage>
</organism>
<dbReference type="InterPro" id="IPR036388">
    <property type="entry name" value="WH-like_DNA-bd_sf"/>
</dbReference>
<dbReference type="OrthoDB" id="8583877at2"/>
<evidence type="ECO:0000259" key="5">
    <source>
        <dbReference type="PROSITE" id="PS50931"/>
    </source>
</evidence>
<protein>
    <submittedName>
        <fullName evidence="6">LysR family transcriptional regulator</fullName>
    </submittedName>
</protein>
<feature type="domain" description="HTH lysR-type" evidence="5">
    <location>
        <begin position="6"/>
        <end position="63"/>
    </location>
</feature>
<dbReference type="PROSITE" id="PS50931">
    <property type="entry name" value="HTH_LYSR"/>
    <property type="match status" value="1"/>
</dbReference>
<keyword evidence="2" id="KW-0805">Transcription regulation</keyword>
<dbReference type="GO" id="GO:0003677">
    <property type="term" value="F:DNA binding"/>
    <property type="evidence" value="ECO:0007669"/>
    <property type="project" value="UniProtKB-KW"/>
</dbReference>
<keyword evidence="4" id="KW-0804">Transcription</keyword>
<evidence type="ECO:0000313" key="7">
    <source>
        <dbReference type="Proteomes" id="UP000265955"/>
    </source>
</evidence>
<dbReference type="Pfam" id="PF00126">
    <property type="entry name" value="HTH_1"/>
    <property type="match status" value="1"/>
</dbReference>
<keyword evidence="7" id="KW-1185">Reference proteome</keyword>
<evidence type="ECO:0000256" key="2">
    <source>
        <dbReference type="ARBA" id="ARBA00023015"/>
    </source>
</evidence>
<evidence type="ECO:0000256" key="3">
    <source>
        <dbReference type="ARBA" id="ARBA00023125"/>
    </source>
</evidence>
<dbReference type="CDD" id="cd08459">
    <property type="entry name" value="PBP2_DntR_NahR_LinR_like"/>
    <property type="match status" value="1"/>
</dbReference>
<keyword evidence="3" id="KW-0238">DNA-binding</keyword>
<gene>
    <name evidence="6" type="ORF">D3871_16805</name>
</gene>
<dbReference type="Pfam" id="PF03466">
    <property type="entry name" value="LysR_substrate"/>
    <property type="match status" value="1"/>
</dbReference>
<evidence type="ECO:0000256" key="1">
    <source>
        <dbReference type="ARBA" id="ARBA00009437"/>
    </source>
</evidence>
<dbReference type="RefSeq" id="WP_119770273.1">
    <property type="nucleotide sequence ID" value="NZ_QYUO01000002.1"/>
</dbReference>
<dbReference type="Proteomes" id="UP000265955">
    <property type="component" value="Unassembled WGS sequence"/>
</dbReference>
<dbReference type="PANTHER" id="PTHR30118:SF15">
    <property type="entry name" value="TRANSCRIPTIONAL REGULATORY PROTEIN"/>
    <property type="match status" value="1"/>
</dbReference>
<evidence type="ECO:0000313" key="6">
    <source>
        <dbReference type="EMBL" id="RJF95122.1"/>
    </source>
</evidence>
<reference evidence="7" key="1">
    <citation type="submission" date="2018-09" db="EMBL/GenBank/DDBJ databases">
        <authorList>
            <person name="Zhu H."/>
        </authorList>
    </citation>
    <scope>NUCLEOTIDE SEQUENCE [LARGE SCALE GENOMIC DNA]</scope>
    <source>
        <strain evidence="7">K1R23-30</strain>
    </source>
</reference>
<dbReference type="Gene3D" id="1.10.10.10">
    <property type="entry name" value="Winged helix-like DNA-binding domain superfamily/Winged helix DNA-binding domain"/>
    <property type="match status" value="1"/>
</dbReference>
<accession>A0A3A3FNU6</accession>
<name>A0A3A3FNU6_9BURK</name>
<dbReference type="InterPro" id="IPR036390">
    <property type="entry name" value="WH_DNA-bd_sf"/>
</dbReference>
<proteinExistence type="inferred from homology"/>
<dbReference type="InterPro" id="IPR050389">
    <property type="entry name" value="LysR-type_TF"/>
</dbReference>
<dbReference type="InterPro" id="IPR005119">
    <property type="entry name" value="LysR_subst-bd"/>
</dbReference>
<dbReference type="AlphaFoldDB" id="A0A3A3FNU6"/>
<dbReference type="GO" id="GO:0003700">
    <property type="term" value="F:DNA-binding transcription factor activity"/>
    <property type="evidence" value="ECO:0007669"/>
    <property type="project" value="InterPro"/>
</dbReference>
<comment type="caution">
    <text evidence="6">The sequence shown here is derived from an EMBL/GenBank/DDBJ whole genome shotgun (WGS) entry which is preliminary data.</text>
</comment>
<comment type="similarity">
    <text evidence="1">Belongs to the LysR transcriptional regulatory family.</text>
</comment>